<dbReference type="EMBL" id="BQNB010011620">
    <property type="protein sequence ID" value="GJS92964.1"/>
    <property type="molecule type" value="Genomic_DNA"/>
</dbReference>
<protein>
    <submittedName>
        <fullName evidence="2">Uncharacterized protein</fullName>
    </submittedName>
</protein>
<keyword evidence="3" id="KW-1185">Reference proteome</keyword>
<feature type="compositionally biased region" description="Basic and acidic residues" evidence="1">
    <location>
        <begin position="42"/>
        <end position="51"/>
    </location>
</feature>
<feature type="region of interest" description="Disordered" evidence="1">
    <location>
        <begin position="1"/>
        <end position="143"/>
    </location>
</feature>
<organism evidence="2 3">
    <name type="scientific">Tanacetum coccineum</name>
    <dbReference type="NCBI Taxonomy" id="301880"/>
    <lineage>
        <taxon>Eukaryota</taxon>
        <taxon>Viridiplantae</taxon>
        <taxon>Streptophyta</taxon>
        <taxon>Embryophyta</taxon>
        <taxon>Tracheophyta</taxon>
        <taxon>Spermatophyta</taxon>
        <taxon>Magnoliopsida</taxon>
        <taxon>eudicotyledons</taxon>
        <taxon>Gunneridae</taxon>
        <taxon>Pentapetalae</taxon>
        <taxon>asterids</taxon>
        <taxon>campanulids</taxon>
        <taxon>Asterales</taxon>
        <taxon>Asteraceae</taxon>
        <taxon>Asteroideae</taxon>
        <taxon>Anthemideae</taxon>
        <taxon>Anthemidinae</taxon>
        <taxon>Tanacetum</taxon>
    </lineage>
</organism>
<evidence type="ECO:0000313" key="2">
    <source>
        <dbReference type="EMBL" id="GJS92964.1"/>
    </source>
</evidence>
<comment type="caution">
    <text evidence="2">The sequence shown here is derived from an EMBL/GenBank/DDBJ whole genome shotgun (WGS) entry which is preliminary data.</text>
</comment>
<reference evidence="2" key="2">
    <citation type="submission" date="2022-01" db="EMBL/GenBank/DDBJ databases">
        <authorList>
            <person name="Yamashiro T."/>
            <person name="Shiraishi A."/>
            <person name="Satake H."/>
            <person name="Nakayama K."/>
        </authorList>
    </citation>
    <scope>NUCLEOTIDE SEQUENCE</scope>
</reference>
<name>A0ABQ4ZRP5_9ASTR</name>
<accession>A0ABQ4ZRP5</accession>
<reference evidence="2" key="1">
    <citation type="journal article" date="2022" name="Int. J. Mol. Sci.">
        <title>Draft Genome of Tanacetum Coccineum: Genomic Comparison of Closely Related Tanacetum-Family Plants.</title>
        <authorList>
            <person name="Yamashiro T."/>
            <person name="Shiraishi A."/>
            <person name="Nakayama K."/>
            <person name="Satake H."/>
        </authorList>
    </citation>
    <scope>NUCLEOTIDE SEQUENCE</scope>
</reference>
<feature type="compositionally biased region" description="Basic and acidic residues" evidence="1">
    <location>
        <begin position="64"/>
        <end position="78"/>
    </location>
</feature>
<sequence length="143" mass="16291">MFLRPEGTRKGASRQNFKKGGGFRSQHKMEKRPDRFTLLTKTPKEILALEKRKFKTPPPMTTPVEKRNANKFCGRETIAHNSGAEAKQRKRTAEKEKEVENPPEKRHTSSNFNDSVTAKYSKTEITQSFSPPRNITSASWANG</sequence>
<evidence type="ECO:0000313" key="3">
    <source>
        <dbReference type="Proteomes" id="UP001151760"/>
    </source>
</evidence>
<evidence type="ECO:0000256" key="1">
    <source>
        <dbReference type="SAM" id="MobiDB-lite"/>
    </source>
</evidence>
<feature type="compositionally biased region" description="Basic and acidic residues" evidence="1">
    <location>
        <begin position="91"/>
        <end position="107"/>
    </location>
</feature>
<gene>
    <name evidence="2" type="ORF">Tco_0799932</name>
</gene>
<dbReference type="Proteomes" id="UP001151760">
    <property type="component" value="Unassembled WGS sequence"/>
</dbReference>
<proteinExistence type="predicted"/>
<feature type="compositionally biased region" description="Polar residues" evidence="1">
    <location>
        <begin position="109"/>
        <end position="143"/>
    </location>
</feature>